<proteinExistence type="predicted"/>
<evidence type="ECO:0000256" key="1">
    <source>
        <dbReference type="SAM" id="MobiDB-lite"/>
    </source>
</evidence>
<feature type="compositionally biased region" description="Polar residues" evidence="1">
    <location>
        <begin position="19"/>
        <end position="31"/>
    </location>
</feature>
<dbReference type="SUPFAM" id="SSF50475">
    <property type="entry name" value="FMN-binding split barrel"/>
    <property type="match status" value="1"/>
</dbReference>
<sequence length="288" mass="31822">MGDLYQRRCEQHPIRDTVSRVSQTPTPTGTASPDLLLLELADAPPAPPPPVRAPAQGRREPVGPPRDLIDPLADDATPLPGSRGEHLLQCAYGTRDRARKFYDDQVLDRLNETMVEFVGRMEMAFVSTADAAGECDASLRAGPAGFLQVLDERHIAYPEYRGNGVLASLGNISENPHVGILMLDFVRDLIGLHVNGRARIVEDADLRVDHPGLPADGARGRTPERWVVVEVEEAYIHCRKHIPRMQPVPRSRDWGTDDVKRKGGDYFEAKGTPRPWHETAVGVSRPSE</sequence>
<dbReference type="EMBL" id="SGWQ01000005">
    <property type="protein sequence ID" value="RZS37871.1"/>
    <property type="molecule type" value="Genomic_DNA"/>
</dbReference>
<dbReference type="InterPro" id="IPR011576">
    <property type="entry name" value="Pyridox_Oxase_N"/>
</dbReference>
<organism evidence="3 4">
    <name type="scientific">Herbihabitans rhizosphaerae</name>
    <dbReference type="NCBI Taxonomy" id="1872711"/>
    <lineage>
        <taxon>Bacteria</taxon>
        <taxon>Bacillati</taxon>
        <taxon>Actinomycetota</taxon>
        <taxon>Actinomycetes</taxon>
        <taxon>Pseudonocardiales</taxon>
        <taxon>Pseudonocardiaceae</taxon>
        <taxon>Herbihabitans</taxon>
    </lineage>
</organism>
<reference evidence="3 4" key="1">
    <citation type="submission" date="2019-02" db="EMBL/GenBank/DDBJ databases">
        <title>Genomic Encyclopedia of Type Strains, Phase IV (KMG-IV): sequencing the most valuable type-strain genomes for metagenomic binning, comparative biology and taxonomic classification.</title>
        <authorList>
            <person name="Goeker M."/>
        </authorList>
    </citation>
    <scope>NUCLEOTIDE SEQUENCE [LARGE SCALE GENOMIC DNA]</scope>
    <source>
        <strain evidence="3 4">DSM 101727</strain>
    </source>
</reference>
<evidence type="ECO:0000313" key="3">
    <source>
        <dbReference type="EMBL" id="RZS37871.1"/>
    </source>
</evidence>
<dbReference type="AlphaFoldDB" id="A0A4Q7KQ97"/>
<dbReference type="Gene3D" id="2.30.110.10">
    <property type="entry name" value="Electron Transport, Fmn-binding Protein, Chain A"/>
    <property type="match status" value="1"/>
</dbReference>
<dbReference type="PANTHER" id="PTHR42815:SF2">
    <property type="entry name" value="FAD-BINDING, PUTATIVE (AFU_ORTHOLOGUE AFUA_6G07600)-RELATED"/>
    <property type="match status" value="1"/>
</dbReference>
<gene>
    <name evidence="3" type="ORF">EV193_105431</name>
</gene>
<dbReference type="InterPro" id="IPR012349">
    <property type="entry name" value="Split_barrel_FMN-bd"/>
</dbReference>
<feature type="region of interest" description="Disordered" evidence="1">
    <location>
        <begin position="264"/>
        <end position="288"/>
    </location>
</feature>
<evidence type="ECO:0000313" key="4">
    <source>
        <dbReference type="Proteomes" id="UP000294257"/>
    </source>
</evidence>
<dbReference type="Pfam" id="PF01243">
    <property type="entry name" value="PNPOx_N"/>
    <property type="match status" value="1"/>
</dbReference>
<dbReference type="Proteomes" id="UP000294257">
    <property type="component" value="Unassembled WGS sequence"/>
</dbReference>
<name>A0A4Q7KQ97_9PSEU</name>
<feature type="domain" description="Pyridoxamine 5'-phosphate oxidase N-terminal" evidence="2">
    <location>
        <begin position="111"/>
        <end position="238"/>
    </location>
</feature>
<feature type="compositionally biased region" description="Basic and acidic residues" evidence="1">
    <location>
        <begin position="1"/>
        <end position="18"/>
    </location>
</feature>
<evidence type="ECO:0000259" key="2">
    <source>
        <dbReference type="Pfam" id="PF01243"/>
    </source>
</evidence>
<dbReference type="PANTHER" id="PTHR42815">
    <property type="entry name" value="FAD-BINDING, PUTATIVE (AFU_ORTHOLOGUE AFUA_6G07600)-RELATED"/>
    <property type="match status" value="1"/>
</dbReference>
<feature type="region of interest" description="Disordered" evidence="1">
    <location>
        <begin position="1"/>
        <end position="69"/>
    </location>
</feature>
<protein>
    <recommendedName>
        <fullName evidence="2">Pyridoxamine 5'-phosphate oxidase N-terminal domain-containing protein</fullName>
    </recommendedName>
</protein>
<feature type="compositionally biased region" description="Low complexity" evidence="1">
    <location>
        <begin position="33"/>
        <end position="43"/>
    </location>
</feature>
<accession>A0A4Q7KQ97</accession>
<keyword evidence="4" id="KW-1185">Reference proteome</keyword>
<comment type="caution">
    <text evidence="3">The sequence shown here is derived from an EMBL/GenBank/DDBJ whole genome shotgun (WGS) entry which is preliminary data.</text>
</comment>
<dbReference type="OrthoDB" id="9786134at2"/>